<dbReference type="AlphaFoldDB" id="A0A0P7AU79"/>
<dbReference type="SUPFAM" id="SSF51445">
    <property type="entry name" value="(Trans)glycosidases"/>
    <property type="match status" value="1"/>
</dbReference>
<dbReference type="STRING" id="1300341.I595_1674"/>
<dbReference type="EMBL" id="LDJX01000003">
    <property type="protein sequence ID" value="KPM32026.1"/>
    <property type="molecule type" value="Genomic_DNA"/>
</dbReference>
<gene>
    <name evidence="2" type="ORF">I595_1674</name>
</gene>
<accession>A0A0P7AU79</accession>
<dbReference type="RefSeq" id="WP_172675917.1">
    <property type="nucleotide sequence ID" value="NZ_LDJX01000003.1"/>
</dbReference>
<evidence type="ECO:0000313" key="3">
    <source>
        <dbReference type="Proteomes" id="UP000050280"/>
    </source>
</evidence>
<evidence type="ECO:0000259" key="1">
    <source>
        <dbReference type="Pfam" id="PF03537"/>
    </source>
</evidence>
<dbReference type="InterPro" id="IPR004352">
    <property type="entry name" value="GH114_TIM-barrel"/>
</dbReference>
<comment type="caution">
    <text evidence="2">The sequence shown here is derived from an EMBL/GenBank/DDBJ whole genome shotgun (WGS) entry which is preliminary data.</text>
</comment>
<organism evidence="2 3">
    <name type="scientific">Croceitalea dokdonensis DOKDO 023</name>
    <dbReference type="NCBI Taxonomy" id="1300341"/>
    <lineage>
        <taxon>Bacteria</taxon>
        <taxon>Pseudomonadati</taxon>
        <taxon>Bacteroidota</taxon>
        <taxon>Flavobacteriia</taxon>
        <taxon>Flavobacteriales</taxon>
        <taxon>Flavobacteriaceae</taxon>
        <taxon>Croceitalea</taxon>
    </lineage>
</organism>
<dbReference type="PANTHER" id="PTHR35882:SF2">
    <property type="entry name" value="PELA"/>
    <property type="match status" value="1"/>
</dbReference>
<dbReference type="Pfam" id="PF03537">
    <property type="entry name" value="Glyco_hydro_114"/>
    <property type="match status" value="1"/>
</dbReference>
<dbReference type="PANTHER" id="PTHR35882">
    <property type="entry name" value="PELA"/>
    <property type="match status" value="1"/>
</dbReference>
<protein>
    <submittedName>
        <fullName evidence="2">Putative glucanotransferase</fullName>
    </submittedName>
</protein>
<dbReference type="InterPro" id="IPR013785">
    <property type="entry name" value="Aldolase_TIM"/>
</dbReference>
<proteinExistence type="predicted"/>
<dbReference type="Gene3D" id="3.20.20.70">
    <property type="entry name" value="Aldolase class I"/>
    <property type="match status" value="1"/>
</dbReference>
<name>A0A0P7AU79_9FLAO</name>
<feature type="domain" description="Glycoside-hydrolase family GH114 TIM-barrel" evidence="1">
    <location>
        <begin position="34"/>
        <end position="248"/>
    </location>
</feature>
<keyword evidence="2" id="KW-0808">Transferase</keyword>
<dbReference type="Proteomes" id="UP000050280">
    <property type="component" value="Unassembled WGS sequence"/>
</dbReference>
<evidence type="ECO:0000313" key="2">
    <source>
        <dbReference type="EMBL" id="KPM32026.1"/>
    </source>
</evidence>
<dbReference type="GO" id="GO:0016740">
    <property type="term" value="F:transferase activity"/>
    <property type="evidence" value="ECO:0007669"/>
    <property type="project" value="UniProtKB-KW"/>
</dbReference>
<reference evidence="2 3" key="1">
    <citation type="submission" date="2015-09" db="EMBL/GenBank/DDBJ databases">
        <title>Genome sequence of the marine flavobacterium Croceitalea dokdonensis DOKDO 023 that contains proton- and sodium-pumping rhodopsins.</title>
        <authorList>
            <person name="Kwon S.-K."/>
            <person name="Lee H.K."/>
            <person name="Kwak M.-J."/>
            <person name="Kim J.F."/>
        </authorList>
    </citation>
    <scope>NUCLEOTIDE SEQUENCE [LARGE SCALE GENOMIC DNA]</scope>
    <source>
        <strain evidence="2 3">DOKDO 023</strain>
    </source>
</reference>
<sequence length="261" mass="30365">MVTLLFAVFAKAQHTPVVPSTFVVCYGKVYPSQLSGIELAIVEPGHYDEKGVKRLKATGARILAYLSLTEINTAHPKFRRLRSYCVQRNENWNSYYIDIGNPAAQDILVEHAKDLMKLGYDGLFFDNLDNTNLWGKLSHQQQELEYLVQRLRDHFPKTTFVQNGGFHLSKETQNKTDYVLVESVVTTYDFKNQRYLIRDYEDFLQRLALIEKYQQTYNKPVLAVEYQKDNTKHKLIRRRLEGFSTSVFITTIDLQEIPKQG</sequence>
<keyword evidence="3" id="KW-1185">Reference proteome</keyword>
<dbReference type="InterPro" id="IPR017853">
    <property type="entry name" value="GH"/>
</dbReference>